<keyword evidence="8" id="KW-0963">Cytoplasm</keyword>
<dbReference type="PRINTS" id="PR00326">
    <property type="entry name" value="GTP1OBG"/>
</dbReference>
<keyword evidence="6 8" id="KW-0630">Potassium</keyword>
<feature type="binding site" evidence="8">
    <location>
        <position position="20"/>
    </location>
    <ligand>
        <name>(6S)-5-formyl-5,6,7,8-tetrahydrofolate</name>
        <dbReference type="ChEBI" id="CHEBI:57457"/>
    </ligand>
</feature>
<name>A0A1G5NE29_AFIMA</name>
<dbReference type="NCBIfam" id="TIGR00231">
    <property type="entry name" value="small_GTP"/>
    <property type="match status" value="1"/>
</dbReference>
<keyword evidence="3 8" id="KW-0547">Nucleotide-binding</keyword>
<dbReference type="InterPro" id="IPR027417">
    <property type="entry name" value="P-loop_NTPase"/>
</dbReference>
<dbReference type="STRING" id="1120955.SAMN03080610_01944"/>
<evidence type="ECO:0000256" key="8">
    <source>
        <dbReference type="HAMAP-Rule" id="MF_00379"/>
    </source>
</evidence>
<dbReference type="Pfam" id="PF10396">
    <property type="entry name" value="TrmE_N"/>
    <property type="match status" value="1"/>
</dbReference>
<proteinExistence type="inferred from homology"/>
<sequence length="445" mass="46957">MDTIYALSSGALPAGVAIVRISGPEAAVALRELAGGLPEPRRAVVRALVDPENRDLIDEGLVLWMPGPGTFTGEDTVELQCHGSRAVVARLIESLAQWPGFRMAEPGEFARRAFLNGRLDLTEAEGLADLVAAETEAQRRQALGQARGALSQRLLFWRGTLVDCVAEVEAQLDFSDEDDVGSEVDVVTRLRAVLSEVRELLSGARLAERIRDGFVVVLVGAPNAGKSTLLNAFARRDVAIVSAEPGTTRDLVSVPLELSGFAVTLVDTAGLRETESAVEAEGVRRARLAAKDADLVLELVPAGEGGRPSSAEVSPGGAECWVIETKADLIESGGLGVGRPRRISAVTGEGLRELEGALSEWLAGQAVASSGGASGAAVVNVRQREGLIRLAERLESVLKRGEPGRVDELLGEELRACLRAIGRLTGEVDPESVLGAIFGRFCIGK</sequence>
<dbReference type="Gene3D" id="3.30.1360.120">
    <property type="entry name" value="Probable tRNA modification gtpase trme, domain 1"/>
    <property type="match status" value="1"/>
</dbReference>
<reference evidence="11 12" key="1">
    <citation type="submission" date="2016-10" db="EMBL/GenBank/DDBJ databases">
        <authorList>
            <person name="de Groot N.N."/>
        </authorList>
    </citation>
    <scope>NUCLEOTIDE SEQUENCE [LARGE SCALE GENOMIC DNA]</scope>
    <source>
        <strain evidence="11 12">DSM 2698</strain>
    </source>
</reference>
<dbReference type="PANTHER" id="PTHR42714:SF2">
    <property type="entry name" value="TRNA MODIFICATION GTPASE GTPBP3, MITOCHONDRIAL"/>
    <property type="match status" value="1"/>
</dbReference>
<gene>
    <name evidence="8" type="primary">mnmE</name>
    <name evidence="8" type="synonym">trmE</name>
    <name evidence="11" type="ORF">SAMN03080610_01944</name>
</gene>
<keyword evidence="5 8" id="KW-0460">Magnesium</keyword>
<dbReference type="PROSITE" id="PS51709">
    <property type="entry name" value="G_TRME"/>
    <property type="match status" value="1"/>
</dbReference>
<dbReference type="OrthoDB" id="9805918at2"/>
<keyword evidence="2 8" id="KW-0819">tRNA processing</keyword>
<dbReference type="GO" id="GO:0003924">
    <property type="term" value="F:GTPase activity"/>
    <property type="evidence" value="ECO:0007669"/>
    <property type="project" value="UniProtKB-UniRule"/>
</dbReference>
<dbReference type="NCBIfam" id="NF003661">
    <property type="entry name" value="PRK05291.1-3"/>
    <property type="match status" value="1"/>
</dbReference>
<feature type="binding site" evidence="8">
    <location>
        <position position="227"/>
    </location>
    <ligand>
        <name>Mg(2+)</name>
        <dbReference type="ChEBI" id="CHEBI:18420"/>
    </ligand>
</feature>
<dbReference type="EMBL" id="FMVW01000003">
    <property type="protein sequence ID" value="SCZ35666.1"/>
    <property type="molecule type" value="Genomic_DNA"/>
</dbReference>
<evidence type="ECO:0000256" key="1">
    <source>
        <dbReference type="ARBA" id="ARBA00011043"/>
    </source>
</evidence>
<feature type="binding site" evidence="8">
    <location>
        <begin position="267"/>
        <end position="270"/>
    </location>
    <ligand>
        <name>GTP</name>
        <dbReference type="ChEBI" id="CHEBI:37565"/>
    </ligand>
</feature>
<dbReference type="InterPro" id="IPR006073">
    <property type="entry name" value="GTP-bd"/>
</dbReference>
<feature type="binding site" evidence="8">
    <location>
        <position position="118"/>
    </location>
    <ligand>
        <name>(6S)-5-formyl-5,6,7,8-tetrahydrofolate</name>
        <dbReference type="ChEBI" id="CHEBI:57457"/>
    </ligand>
</feature>
<keyword evidence="4 8" id="KW-0378">Hydrolase</keyword>
<evidence type="ECO:0000313" key="12">
    <source>
        <dbReference type="Proteomes" id="UP000199347"/>
    </source>
</evidence>
<evidence type="ECO:0000313" key="11">
    <source>
        <dbReference type="EMBL" id="SCZ35666.1"/>
    </source>
</evidence>
<dbReference type="InterPro" id="IPR005225">
    <property type="entry name" value="Small_GTP-bd"/>
</dbReference>
<keyword evidence="7 8" id="KW-0342">GTP-binding</keyword>
<comment type="caution">
    <text evidence="8">Lacks conserved residue(s) required for the propagation of feature annotation.</text>
</comment>
<dbReference type="EC" id="3.6.-.-" evidence="8"/>
<dbReference type="FunFam" id="3.30.1360.120:FF:000007">
    <property type="entry name" value="tRNA modification GTPase GTPBP3, mitochondrial"/>
    <property type="match status" value="1"/>
</dbReference>
<feature type="binding site" evidence="8">
    <location>
        <begin position="242"/>
        <end position="248"/>
    </location>
    <ligand>
        <name>GTP</name>
        <dbReference type="ChEBI" id="CHEBI:37565"/>
    </ligand>
</feature>
<dbReference type="InterPro" id="IPR031168">
    <property type="entry name" value="G_TrmE"/>
</dbReference>
<dbReference type="GO" id="GO:0002098">
    <property type="term" value="P:tRNA wobble uridine modification"/>
    <property type="evidence" value="ECO:0007669"/>
    <property type="project" value="TreeGrafter"/>
</dbReference>
<dbReference type="SUPFAM" id="SSF52540">
    <property type="entry name" value="P-loop containing nucleoside triphosphate hydrolases"/>
    <property type="match status" value="1"/>
</dbReference>
<organism evidence="11 12">
    <name type="scientific">Afifella marina DSM 2698</name>
    <dbReference type="NCBI Taxonomy" id="1120955"/>
    <lineage>
        <taxon>Bacteria</taxon>
        <taxon>Pseudomonadati</taxon>
        <taxon>Pseudomonadota</taxon>
        <taxon>Alphaproteobacteria</taxon>
        <taxon>Hyphomicrobiales</taxon>
        <taxon>Afifellaceae</taxon>
        <taxon>Afifella</taxon>
    </lineage>
</organism>
<dbReference type="SUPFAM" id="SSF116878">
    <property type="entry name" value="TrmE connector domain"/>
    <property type="match status" value="1"/>
</dbReference>
<dbReference type="GO" id="GO:0046872">
    <property type="term" value="F:metal ion binding"/>
    <property type="evidence" value="ECO:0007669"/>
    <property type="project" value="UniProtKB-KW"/>
</dbReference>
<evidence type="ECO:0000259" key="10">
    <source>
        <dbReference type="PROSITE" id="PS51709"/>
    </source>
</evidence>
<feature type="domain" description="TrmE-type G" evidence="10">
    <location>
        <begin position="213"/>
        <end position="363"/>
    </location>
</feature>
<dbReference type="GO" id="GO:0005737">
    <property type="term" value="C:cytoplasm"/>
    <property type="evidence" value="ECO:0007669"/>
    <property type="project" value="UniProtKB-SubCell"/>
</dbReference>
<dbReference type="CDD" id="cd04164">
    <property type="entry name" value="trmE"/>
    <property type="match status" value="1"/>
</dbReference>
<dbReference type="Proteomes" id="UP000199347">
    <property type="component" value="Unassembled WGS sequence"/>
</dbReference>
<evidence type="ECO:0000256" key="7">
    <source>
        <dbReference type="ARBA" id="ARBA00023134"/>
    </source>
</evidence>
<protein>
    <recommendedName>
        <fullName evidence="8">tRNA modification GTPase MnmE</fullName>
        <ecNumber evidence="8">3.6.-.-</ecNumber>
    </recommendedName>
</protein>
<comment type="cofactor">
    <cofactor evidence="8">
        <name>K(+)</name>
        <dbReference type="ChEBI" id="CHEBI:29103"/>
    </cofactor>
    <text evidence="8">Binds 1 potassium ion per subunit.</text>
</comment>
<feature type="binding site" evidence="8">
    <location>
        <position position="78"/>
    </location>
    <ligand>
        <name>(6S)-5-formyl-5,6,7,8-tetrahydrofolate</name>
        <dbReference type="ChEBI" id="CHEBI:57457"/>
    </ligand>
</feature>
<dbReference type="GO" id="GO:0030488">
    <property type="term" value="P:tRNA methylation"/>
    <property type="evidence" value="ECO:0007669"/>
    <property type="project" value="TreeGrafter"/>
</dbReference>
<comment type="similarity">
    <text evidence="1 8 9">Belongs to the TRAFAC class TrmE-Era-EngA-EngB-Septin-like GTPase superfamily. TrmE GTPase family.</text>
</comment>
<feature type="binding site" evidence="8">
    <location>
        <begin position="223"/>
        <end position="228"/>
    </location>
    <ligand>
        <name>GTP</name>
        <dbReference type="ChEBI" id="CHEBI:37565"/>
    </ligand>
</feature>
<evidence type="ECO:0000256" key="4">
    <source>
        <dbReference type="ARBA" id="ARBA00022801"/>
    </source>
</evidence>
<dbReference type="InterPro" id="IPR027266">
    <property type="entry name" value="TrmE/GcvT-like"/>
</dbReference>
<comment type="function">
    <text evidence="8">Exhibits a very high intrinsic GTPase hydrolysis rate. Involved in the addition of a carboxymethylaminomethyl (cmnm) group at the wobble position (U34) of certain tRNAs, forming tRNA-cmnm(5)s(2)U34.</text>
</comment>
<dbReference type="NCBIfam" id="TIGR00450">
    <property type="entry name" value="mnmE_trmE_thdF"/>
    <property type="match status" value="1"/>
</dbReference>
<feature type="binding site" evidence="8">
    <location>
        <position position="445"/>
    </location>
    <ligand>
        <name>(6S)-5-formyl-5,6,7,8-tetrahydrofolate</name>
        <dbReference type="ChEBI" id="CHEBI:57457"/>
    </ligand>
</feature>
<dbReference type="AlphaFoldDB" id="A0A1G5NE29"/>
<dbReference type="HAMAP" id="MF_00379">
    <property type="entry name" value="GTPase_MnmE"/>
    <property type="match status" value="1"/>
</dbReference>
<dbReference type="PANTHER" id="PTHR42714">
    <property type="entry name" value="TRNA MODIFICATION GTPASE GTPBP3"/>
    <property type="match status" value="1"/>
</dbReference>
<keyword evidence="12" id="KW-1185">Reference proteome</keyword>
<evidence type="ECO:0000256" key="3">
    <source>
        <dbReference type="ARBA" id="ARBA00022741"/>
    </source>
</evidence>
<dbReference type="RefSeq" id="WP_092811988.1">
    <property type="nucleotide sequence ID" value="NZ_FMVW01000003.1"/>
</dbReference>
<dbReference type="Pfam" id="PF12631">
    <property type="entry name" value="MnmE_helical"/>
    <property type="match status" value="1"/>
</dbReference>
<accession>A0A1G5NE29</accession>
<dbReference type="InterPro" id="IPR025867">
    <property type="entry name" value="MnmE_helical"/>
</dbReference>
<dbReference type="Pfam" id="PF01926">
    <property type="entry name" value="MMR_HSR1"/>
    <property type="match status" value="1"/>
</dbReference>
<evidence type="ECO:0000256" key="6">
    <source>
        <dbReference type="ARBA" id="ARBA00022958"/>
    </source>
</evidence>
<dbReference type="InterPro" id="IPR018948">
    <property type="entry name" value="GTP-bd_TrmE_N"/>
</dbReference>
<dbReference type="InterPro" id="IPR004520">
    <property type="entry name" value="GTPase_MnmE"/>
</dbReference>
<evidence type="ECO:0000256" key="5">
    <source>
        <dbReference type="ARBA" id="ARBA00022842"/>
    </source>
</evidence>
<comment type="subcellular location">
    <subcellularLocation>
        <location evidence="8">Cytoplasm</location>
    </subcellularLocation>
</comment>
<feature type="binding site" evidence="8">
    <location>
        <position position="248"/>
    </location>
    <ligand>
        <name>Mg(2+)</name>
        <dbReference type="ChEBI" id="CHEBI:18420"/>
    </ligand>
</feature>
<evidence type="ECO:0000256" key="9">
    <source>
        <dbReference type="RuleBase" id="RU003313"/>
    </source>
</evidence>
<dbReference type="Gene3D" id="3.40.50.300">
    <property type="entry name" value="P-loop containing nucleotide triphosphate hydrolases"/>
    <property type="match status" value="1"/>
</dbReference>
<dbReference type="GO" id="GO:0005525">
    <property type="term" value="F:GTP binding"/>
    <property type="evidence" value="ECO:0007669"/>
    <property type="project" value="UniProtKB-UniRule"/>
</dbReference>
<comment type="subunit">
    <text evidence="8">Homodimer. Heterotetramer of two MnmE and two MnmG subunits.</text>
</comment>
<dbReference type="CDD" id="cd14858">
    <property type="entry name" value="TrmE_N"/>
    <property type="match status" value="1"/>
</dbReference>
<keyword evidence="8" id="KW-0479">Metal-binding</keyword>
<evidence type="ECO:0000256" key="2">
    <source>
        <dbReference type="ARBA" id="ARBA00022694"/>
    </source>
</evidence>
<dbReference type="InterPro" id="IPR027368">
    <property type="entry name" value="MnmE_dom2"/>
</dbReference>
<dbReference type="Gene3D" id="1.20.120.430">
    <property type="entry name" value="tRNA modification GTPase MnmE domain 2"/>
    <property type="match status" value="1"/>
</dbReference>